<accession>A0A8E6B4K2</accession>
<dbReference type="RefSeq" id="WP_213494137.1">
    <property type="nucleotide sequence ID" value="NZ_CP074694.1"/>
</dbReference>
<name>A0A8E6B4K2_9BACT</name>
<protein>
    <submittedName>
        <fullName evidence="2">Uncharacterized protein</fullName>
    </submittedName>
</protein>
<dbReference type="KEGG" id="tsph:KIH39_15510"/>
<feature type="transmembrane region" description="Helical" evidence="1">
    <location>
        <begin position="16"/>
        <end position="42"/>
    </location>
</feature>
<organism evidence="2 3">
    <name type="scientific">Telmatocola sphagniphila</name>
    <dbReference type="NCBI Taxonomy" id="1123043"/>
    <lineage>
        <taxon>Bacteria</taxon>
        <taxon>Pseudomonadati</taxon>
        <taxon>Planctomycetota</taxon>
        <taxon>Planctomycetia</taxon>
        <taxon>Gemmatales</taxon>
        <taxon>Gemmataceae</taxon>
    </lineage>
</organism>
<reference evidence="2" key="1">
    <citation type="submission" date="2021-05" db="EMBL/GenBank/DDBJ databases">
        <title>Complete genome sequence of the cellulolytic planctomycete Telmatocola sphagniphila SP2T and characterization of the first cellulase from planctomycetes.</title>
        <authorList>
            <person name="Rakitin A.L."/>
            <person name="Beletsky A.V."/>
            <person name="Naumoff D.G."/>
            <person name="Kulichevskaya I.S."/>
            <person name="Mardanov A.V."/>
            <person name="Ravin N.V."/>
            <person name="Dedysh S.N."/>
        </authorList>
    </citation>
    <scope>NUCLEOTIDE SEQUENCE</scope>
    <source>
        <strain evidence="2">SP2T</strain>
    </source>
</reference>
<dbReference type="Proteomes" id="UP000676194">
    <property type="component" value="Chromosome"/>
</dbReference>
<keyword evidence="1" id="KW-1133">Transmembrane helix</keyword>
<sequence length="51" mass="5324">MGAKQKLNAAHLTGTALVAILIGVIFHSTAIALGAFAFLLVVDYVSGNIRR</sequence>
<keyword evidence="1" id="KW-0812">Transmembrane</keyword>
<evidence type="ECO:0000313" key="3">
    <source>
        <dbReference type="Proteomes" id="UP000676194"/>
    </source>
</evidence>
<evidence type="ECO:0000313" key="2">
    <source>
        <dbReference type="EMBL" id="QVL30260.1"/>
    </source>
</evidence>
<gene>
    <name evidence="2" type="ORF">KIH39_15510</name>
</gene>
<proteinExistence type="predicted"/>
<dbReference type="AlphaFoldDB" id="A0A8E6B4K2"/>
<keyword evidence="3" id="KW-1185">Reference proteome</keyword>
<dbReference type="EMBL" id="CP074694">
    <property type="protein sequence ID" value="QVL30260.1"/>
    <property type="molecule type" value="Genomic_DNA"/>
</dbReference>
<evidence type="ECO:0000256" key="1">
    <source>
        <dbReference type="SAM" id="Phobius"/>
    </source>
</evidence>
<keyword evidence="1" id="KW-0472">Membrane</keyword>